<dbReference type="PROSITE" id="PS50103">
    <property type="entry name" value="ZF_C3H1"/>
    <property type="match status" value="1"/>
</dbReference>
<evidence type="ECO:0000256" key="12">
    <source>
        <dbReference type="ARBA" id="ARBA00023242"/>
    </source>
</evidence>
<dbReference type="InterPro" id="IPR000571">
    <property type="entry name" value="Znf_CCCH"/>
</dbReference>
<feature type="zinc finger region" description="C3H1-type" evidence="13">
    <location>
        <begin position="131"/>
        <end position="159"/>
    </location>
</feature>
<keyword evidence="5 14" id="KW-0507">mRNA processing</keyword>
<evidence type="ECO:0000256" key="15">
    <source>
        <dbReference type="SAM" id="MobiDB-lite"/>
    </source>
</evidence>
<feature type="region of interest" description="Disordered" evidence="15">
    <location>
        <begin position="1"/>
        <end position="105"/>
    </location>
</feature>
<dbReference type="HOGENOM" id="CLU_050460_3_0_1"/>
<keyword evidence="19" id="KW-1185">Reference proteome</keyword>
<evidence type="ECO:0000256" key="14">
    <source>
        <dbReference type="RuleBase" id="RU367110"/>
    </source>
</evidence>
<name>C5DI01_LACTC</name>
<evidence type="ECO:0000313" key="19">
    <source>
        <dbReference type="Proteomes" id="UP000002036"/>
    </source>
</evidence>
<feature type="compositionally biased region" description="Polar residues" evidence="15">
    <location>
        <begin position="70"/>
        <end position="81"/>
    </location>
</feature>
<dbReference type="RefSeq" id="XP_002553849.1">
    <property type="nucleotide sequence ID" value="XM_002553803.1"/>
</dbReference>
<keyword evidence="11 14" id="KW-0508">mRNA splicing</keyword>
<dbReference type="STRING" id="559295.C5DI01"/>
<evidence type="ECO:0000256" key="6">
    <source>
        <dbReference type="ARBA" id="ARBA00022723"/>
    </source>
</evidence>
<evidence type="ECO:0000256" key="10">
    <source>
        <dbReference type="ARBA" id="ARBA00023125"/>
    </source>
</evidence>
<dbReference type="Pfam" id="PF13923">
    <property type="entry name" value="zf-C3HC4_2"/>
    <property type="match status" value="1"/>
</dbReference>
<dbReference type="PANTHER" id="PTHR12930:SF0">
    <property type="entry name" value="RING FINGER PROTEIN 113B"/>
    <property type="match status" value="1"/>
</dbReference>
<feature type="domain" description="RING-type" evidence="16">
    <location>
        <begin position="190"/>
        <end position="228"/>
    </location>
</feature>
<keyword evidence="7 14" id="KW-0747">Spliceosome</keyword>
<dbReference type="GeneID" id="8292010"/>
<feature type="domain" description="C3H1-type" evidence="17">
    <location>
        <begin position="131"/>
        <end position="159"/>
    </location>
</feature>
<evidence type="ECO:0000256" key="13">
    <source>
        <dbReference type="PROSITE-ProRule" id="PRU00723"/>
    </source>
</evidence>
<feature type="compositionally biased region" description="Polar residues" evidence="15">
    <location>
        <begin position="28"/>
        <end position="57"/>
    </location>
</feature>
<protein>
    <recommendedName>
        <fullName evidence="4 14">Pre-mRNA-splicing factor CWC24</fullName>
    </recommendedName>
</protein>
<dbReference type="GO" id="GO:0005684">
    <property type="term" value="C:U2-type spliceosomal complex"/>
    <property type="evidence" value="ECO:0007669"/>
    <property type="project" value="TreeGrafter"/>
</dbReference>
<dbReference type="AlphaFoldDB" id="C5DI01"/>
<dbReference type="FunCoup" id="C5DI01">
    <property type="interactions" value="338"/>
</dbReference>
<evidence type="ECO:0000256" key="3">
    <source>
        <dbReference type="ARBA" id="ARBA00009161"/>
    </source>
</evidence>
<dbReference type="Proteomes" id="UP000002036">
    <property type="component" value="Chromosome E"/>
</dbReference>
<dbReference type="CDD" id="cd16539">
    <property type="entry name" value="RING-HC_RNF113A_B"/>
    <property type="match status" value="1"/>
</dbReference>
<sequence length="250" mass="28161">MFKKRAIKCDQASSKRQKFTEDDVTETPVCSKNTRTTESLAYQAGPSSLQNKITNNDENPKKDTLKRSRSISPPQETSIPSSKPEDFGQTEASHEHRAMSPIEPASKSVGAISALGPDKKHPNLRTTLYMDYQPDICKDYKQTGYCGYGDSCKFLHARDDFKSGWKLNQDWKLEPTEEESKELEKIPFKCLICKGDYKNPVMTKCKHYFCNSCFIARTKKTTKCAVCNDDTYGVAKTAKGLQQILKNQGG</sequence>
<evidence type="ECO:0000256" key="7">
    <source>
        <dbReference type="ARBA" id="ARBA00022728"/>
    </source>
</evidence>
<dbReference type="SUPFAM" id="SSF57850">
    <property type="entry name" value="RING/U-box"/>
    <property type="match status" value="1"/>
</dbReference>
<dbReference type="InterPro" id="IPR001841">
    <property type="entry name" value="Znf_RING"/>
</dbReference>
<evidence type="ECO:0000256" key="9">
    <source>
        <dbReference type="ARBA" id="ARBA00022833"/>
    </source>
</evidence>
<comment type="function">
    <text evidence="1 14">Involved in pre-mRNA splicing.</text>
</comment>
<dbReference type="Pfam" id="PF00642">
    <property type="entry name" value="zf-CCCH"/>
    <property type="match status" value="1"/>
</dbReference>
<dbReference type="KEGG" id="lth:KLTH0E08580g"/>
<dbReference type="GO" id="GO:0008270">
    <property type="term" value="F:zinc ion binding"/>
    <property type="evidence" value="ECO:0007669"/>
    <property type="project" value="UniProtKB-KW"/>
</dbReference>
<dbReference type="GO" id="GO:0034247">
    <property type="term" value="P:snoRNA splicing"/>
    <property type="evidence" value="ECO:0007669"/>
    <property type="project" value="TreeGrafter"/>
</dbReference>
<evidence type="ECO:0000259" key="17">
    <source>
        <dbReference type="PROSITE" id="PS50103"/>
    </source>
</evidence>
<dbReference type="Gene3D" id="3.30.40.10">
    <property type="entry name" value="Zinc/RING finger domain, C3HC4 (zinc finger)"/>
    <property type="match status" value="1"/>
</dbReference>
<keyword evidence="6 13" id="KW-0479">Metal-binding</keyword>
<dbReference type="Gene3D" id="4.10.1000.10">
    <property type="entry name" value="Zinc finger, CCCH-type"/>
    <property type="match status" value="1"/>
</dbReference>
<evidence type="ECO:0000256" key="11">
    <source>
        <dbReference type="ARBA" id="ARBA00023187"/>
    </source>
</evidence>
<dbReference type="GO" id="GO:0006397">
    <property type="term" value="P:mRNA processing"/>
    <property type="evidence" value="ECO:0007669"/>
    <property type="project" value="UniProtKB-KW"/>
</dbReference>
<keyword evidence="8 13" id="KW-0863">Zinc-finger</keyword>
<keyword evidence="9 13" id="KW-0862">Zinc</keyword>
<gene>
    <name evidence="18" type="ordered locus">KLTH0E08580g</name>
</gene>
<dbReference type="InterPro" id="IPR013083">
    <property type="entry name" value="Znf_RING/FYVE/PHD"/>
</dbReference>
<dbReference type="SMART" id="SM00356">
    <property type="entry name" value="ZnF_C3H1"/>
    <property type="match status" value="1"/>
</dbReference>
<organism evidence="18 19">
    <name type="scientific">Lachancea thermotolerans (strain ATCC 56472 / CBS 6340 / NRRL Y-8284)</name>
    <name type="common">Yeast</name>
    <name type="synonym">Kluyveromyces thermotolerans</name>
    <dbReference type="NCBI Taxonomy" id="559295"/>
    <lineage>
        <taxon>Eukaryota</taxon>
        <taxon>Fungi</taxon>
        <taxon>Dikarya</taxon>
        <taxon>Ascomycota</taxon>
        <taxon>Saccharomycotina</taxon>
        <taxon>Saccharomycetes</taxon>
        <taxon>Saccharomycetales</taxon>
        <taxon>Saccharomycetaceae</taxon>
        <taxon>Lachancea</taxon>
    </lineage>
</organism>
<dbReference type="GO" id="GO:0003677">
    <property type="term" value="F:DNA binding"/>
    <property type="evidence" value="ECO:0007669"/>
    <property type="project" value="UniProtKB-UniRule"/>
</dbReference>
<evidence type="ECO:0000256" key="1">
    <source>
        <dbReference type="ARBA" id="ARBA00003777"/>
    </source>
</evidence>
<comment type="subunit">
    <text evidence="14">Associated with the spliceosome.</text>
</comment>
<comment type="subcellular location">
    <subcellularLocation>
        <location evidence="2 14">Nucleus</location>
    </subcellularLocation>
</comment>
<reference evidence="18 19" key="1">
    <citation type="journal article" date="2009" name="Genome Res.">
        <title>Comparative genomics of protoploid Saccharomycetaceae.</title>
        <authorList>
            <consortium name="The Genolevures Consortium"/>
            <person name="Souciet J.-L."/>
            <person name="Dujon B."/>
            <person name="Gaillardin C."/>
            <person name="Johnston M."/>
            <person name="Baret P.V."/>
            <person name="Cliften P."/>
            <person name="Sherman D.J."/>
            <person name="Weissenbach J."/>
            <person name="Westhof E."/>
            <person name="Wincker P."/>
            <person name="Jubin C."/>
            <person name="Poulain J."/>
            <person name="Barbe V."/>
            <person name="Segurens B."/>
            <person name="Artiguenave F."/>
            <person name="Anthouard V."/>
            <person name="Vacherie B."/>
            <person name="Val M.-E."/>
            <person name="Fulton R.S."/>
            <person name="Minx P."/>
            <person name="Wilson R."/>
            <person name="Durrens P."/>
            <person name="Jean G."/>
            <person name="Marck C."/>
            <person name="Martin T."/>
            <person name="Nikolski M."/>
            <person name="Rolland T."/>
            <person name="Seret M.-L."/>
            <person name="Casaregola S."/>
            <person name="Despons L."/>
            <person name="Fairhead C."/>
            <person name="Fischer G."/>
            <person name="Lafontaine I."/>
            <person name="Leh V."/>
            <person name="Lemaire M."/>
            <person name="de Montigny J."/>
            <person name="Neuveglise C."/>
            <person name="Thierry A."/>
            <person name="Blanc-Lenfle I."/>
            <person name="Bleykasten C."/>
            <person name="Diffels J."/>
            <person name="Fritsch E."/>
            <person name="Frangeul L."/>
            <person name="Goeffon A."/>
            <person name="Jauniaux N."/>
            <person name="Kachouri-Lafond R."/>
            <person name="Payen C."/>
            <person name="Potier S."/>
            <person name="Pribylova L."/>
            <person name="Ozanne C."/>
            <person name="Richard G.-F."/>
            <person name="Sacerdot C."/>
            <person name="Straub M.-L."/>
            <person name="Talla E."/>
        </authorList>
    </citation>
    <scope>NUCLEOTIDE SEQUENCE [LARGE SCALE GENOMIC DNA]</scope>
    <source>
        <strain evidence="19">ATCC 56472 / CBS 6340 / NRRL Y-8284</strain>
    </source>
</reference>
<keyword evidence="12 14" id="KW-0539">Nucleus</keyword>
<dbReference type="InParanoid" id="C5DI01"/>
<evidence type="ECO:0000256" key="8">
    <source>
        <dbReference type="ARBA" id="ARBA00022771"/>
    </source>
</evidence>
<evidence type="ECO:0000256" key="5">
    <source>
        <dbReference type="ARBA" id="ARBA00022664"/>
    </source>
</evidence>
<dbReference type="InterPro" id="IPR036855">
    <property type="entry name" value="Znf_CCCH_sf"/>
</dbReference>
<dbReference type="OrthoDB" id="25761at2759"/>
<dbReference type="eggNOG" id="KOG1813">
    <property type="taxonomic scope" value="Eukaryota"/>
</dbReference>
<comment type="similarity">
    <text evidence="3 14">Belongs to the CWC24 family.</text>
</comment>
<evidence type="ECO:0000256" key="2">
    <source>
        <dbReference type="ARBA" id="ARBA00004123"/>
    </source>
</evidence>
<dbReference type="InterPro" id="IPR039971">
    <property type="entry name" value="CWC24-like"/>
</dbReference>
<proteinExistence type="inferred from homology"/>
<dbReference type="SMART" id="SM00184">
    <property type="entry name" value="RING"/>
    <property type="match status" value="1"/>
</dbReference>
<dbReference type="EMBL" id="CU928169">
    <property type="protein sequence ID" value="CAR23412.1"/>
    <property type="molecule type" value="Genomic_DNA"/>
</dbReference>
<evidence type="ECO:0000256" key="4">
    <source>
        <dbReference type="ARBA" id="ARBA00020647"/>
    </source>
</evidence>
<dbReference type="PANTHER" id="PTHR12930">
    <property type="entry name" value="ZINC FINGER PROTEIN 183"/>
    <property type="match status" value="1"/>
</dbReference>
<dbReference type="SUPFAM" id="SSF90229">
    <property type="entry name" value="CCCH zinc finger"/>
    <property type="match status" value="1"/>
</dbReference>
<evidence type="ECO:0000259" key="16">
    <source>
        <dbReference type="PROSITE" id="PS50089"/>
    </source>
</evidence>
<keyword evidence="10 14" id="KW-0238">DNA-binding</keyword>
<dbReference type="PROSITE" id="PS50089">
    <property type="entry name" value="ZF_RING_2"/>
    <property type="match status" value="1"/>
</dbReference>
<dbReference type="FunFam" id="4.10.1000.10:FF:000041">
    <property type="entry name" value="Pre-mRNA-splicing factor CWC24"/>
    <property type="match status" value="1"/>
</dbReference>
<evidence type="ECO:0000313" key="18">
    <source>
        <dbReference type="EMBL" id="CAR23412.1"/>
    </source>
</evidence>
<accession>C5DI01</accession>